<gene>
    <name evidence="1" type="ORF">CR492_10665</name>
</gene>
<evidence type="ECO:0000313" key="2">
    <source>
        <dbReference type="Proteomes" id="UP000236286"/>
    </source>
</evidence>
<dbReference type="OrthoDB" id="7375646at2"/>
<evidence type="ECO:0000313" key="1">
    <source>
        <dbReference type="EMBL" id="PNG26047.1"/>
    </source>
</evidence>
<dbReference type="AlphaFoldDB" id="A0A2J7TH17"/>
<proteinExistence type="predicted"/>
<sequence length="128" mass="13874">MCDYSLEMYASRPARESEKYVTTRFPSGSIGLATPGDCSTAVCVQYDTHLNLEGISSDLQTRLGVQPAEHVVFARLEHGAYRDGVKFGNGKEISLQLLGSGVSVTLVDVRPAKEETPAKVEEVLEPAE</sequence>
<name>A0A2J7TH17_METSI</name>
<protein>
    <submittedName>
        <fullName evidence="1">Uncharacterized protein</fullName>
    </submittedName>
</protein>
<dbReference type="RefSeq" id="WP_102843729.1">
    <property type="nucleotide sequence ID" value="NZ_PDZR01000010.1"/>
</dbReference>
<dbReference type="Proteomes" id="UP000236286">
    <property type="component" value="Unassembled WGS sequence"/>
</dbReference>
<dbReference type="EMBL" id="PDZR01000010">
    <property type="protein sequence ID" value="PNG26047.1"/>
    <property type="molecule type" value="Genomic_DNA"/>
</dbReference>
<reference evidence="1 2" key="1">
    <citation type="submission" date="2017-10" db="EMBL/GenBank/DDBJ databases">
        <title>Genome announcement of Methylocella silvestris TVC from permafrost.</title>
        <authorList>
            <person name="Wang J."/>
            <person name="Geng K."/>
            <person name="Ul-Haque F."/>
            <person name="Crombie A.T."/>
            <person name="Street L.E."/>
            <person name="Wookey P.A."/>
            <person name="Murrell J.C."/>
            <person name="Pratscher J."/>
        </authorList>
    </citation>
    <scope>NUCLEOTIDE SEQUENCE [LARGE SCALE GENOMIC DNA]</scope>
    <source>
        <strain evidence="1 2">TVC</strain>
    </source>
</reference>
<accession>A0A2J7TH17</accession>
<organism evidence="1 2">
    <name type="scientific">Methylocella silvestris</name>
    <dbReference type="NCBI Taxonomy" id="199596"/>
    <lineage>
        <taxon>Bacteria</taxon>
        <taxon>Pseudomonadati</taxon>
        <taxon>Pseudomonadota</taxon>
        <taxon>Alphaproteobacteria</taxon>
        <taxon>Hyphomicrobiales</taxon>
        <taxon>Beijerinckiaceae</taxon>
        <taxon>Methylocella</taxon>
    </lineage>
</organism>
<comment type="caution">
    <text evidence="1">The sequence shown here is derived from an EMBL/GenBank/DDBJ whole genome shotgun (WGS) entry which is preliminary data.</text>
</comment>